<gene>
    <name evidence="2" type="ORF">MSAN_01204800</name>
</gene>
<organism evidence="2 3">
    <name type="scientific">Mycena sanguinolenta</name>
    <dbReference type="NCBI Taxonomy" id="230812"/>
    <lineage>
        <taxon>Eukaryota</taxon>
        <taxon>Fungi</taxon>
        <taxon>Dikarya</taxon>
        <taxon>Basidiomycota</taxon>
        <taxon>Agaricomycotina</taxon>
        <taxon>Agaricomycetes</taxon>
        <taxon>Agaricomycetidae</taxon>
        <taxon>Agaricales</taxon>
        <taxon>Marasmiineae</taxon>
        <taxon>Mycenaceae</taxon>
        <taxon>Mycena</taxon>
    </lineage>
</organism>
<feature type="compositionally biased region" description="Low complexity" evidence="1">
    <location>
        <begin position="1"/>
        <end position="10"/>
    </location>
</feature>
<sequence length="189" mass="20769">MDQPQPAYSYTPPPAPASAACHGPYKRPSPSSSVAASLDRSTVGTHLLAALRHAVAHRRRTTRSTQRRRRTKCRVGITVDIWTRHRRLRTRTTPATRHNHPTGTMGTTRGTVRTGLNTHRSPSPCPMHDGHEYVAEGQFEPRKSPLKYVLLLGAHAPAPPPRAVPAQAWPPRLLSIAFPYVPVGATNLP</sequence>
<keyword evidence="3" id="KW-1185">Reference proteome</keyword>
<feature type="region of interest" description="Disordered" evidence="1">
    <location>
        <begin position="94"/>
        <end position="113"/>
    </location>
</feature>
<dbReference type="Proteomes" id="UP000623467">
    <property type="component" value="Unassembled WGS sequence"/>
</dbReference>
<feature type="compositionally biased region" description="Polar residues" evidence="1">
    <location>
        <begin position="29"/>
        <end position="38"/>
    </location>
</feature>
<evidence type="ECO:0000313" key="2">
    <source>
        <dbReference type="EMBL" id="KAF7358659.1"/>
    </source>
</evidence>
<feature type="region of interest" description="Disordered" evidence="1">
    <location>
        <begin position="1"/>
        <end position="38"/>
    </location>
</feature>
<accession>A0A8H7D1L0</accession>
<proteinExistence type="predicted"/>
<comment type="caution">
    <text evidence="2">The sequence shown here is derived from an EMBL/GenBank/DDBJ whole genome shotgun (WGS) entry which is preliminary data.</text>
</comment>
<protein>
    <submittedName>
        <fullName evidence="2">Uncharacterized protein</fullName>
    </submittedName>
</protein>
<name>A0A8H7D1L0_9AGAR</name>
<dbReference type="AlphaFoldDB" id="A0A8H7D1L0"/>
<dbReference type="EMBL" id="JACAZH010000009">
    <property type="protein sequence ID" value="KAF7358659.1"/>
    <property type="molecule type" value="Genomic_DNA"/>
</dbReference>
<reference evidence="2" key="1">
    <citation type="submission" date="2020-05" db="EMBL/GenBank/DDBJ databases">
        <title>Mycena genomes resolve the evolution of fungal bioluminescence.</title>
        <authorList>
            <person name="Tsai I.J."/>
        </authorList>
    </citation>
    <scope>NUCLEOTIDE SEQUENCE</scope>
    <source>
        <strain evidence="2">160909Yilan</strain>
    </source>
</reference>
<evidence type="ECO:0000313" key="3">
    <source>
        <dbReference type="Proteomes" id="UP000623467"/>
    </source>
</evidence>
<evidence type="ECO:0000256" key="1">
    <source>
        <dbReference type="SAM" id="MobiDB-lite"/>
    </source>
</evidence>